<organism evidence="2 3">
    <name type="scientific">Paraburkholderia rhynchosiae</name>
    <dbReference type="NCBI Taxonomy" id="487049"/>
    <lineage>
        <taxon>Bacteria</taxon>
        <taxon>Pseudomonadati</taxon>
        <taxon>Pseudomonadota</taxon>
        <taxon>Betaproteobacteria</taxon>
        <taxon>Burkholderiales</taxon>
        <taxon>Burkholderiaceae</taxon>
        <taxon>Paraburkholderia</taxon>
    </lineage>
</organism>
<dbReference type="Proteomes" id="UP000494205">
    <property type="component" value="Unassembled WGS sequence"/>
</dbReference>
<protein>
    <submittedName>
        <fullName evidence="2">Uncharacterized protein</fullName>
    </submittedName>
</protein>
<proteinExistence type="predicted"/>
<feature type="transmembrane region" description="Helical" evidence="1">
    <location>
        <begin position="7"/>
        <end position="26"/>
    </location>
</feature>
<keyword evidence="1" id="KW-0472">Membrane</keyword>
<keyword evidence="1" id="KW-1133">Transmembrane helix</keyword>
<gene>
    <name evidence="2" type="ORF">LMG27174_06277</name>
</gene>
<sequence>MKRRTRAILMIAAAGFVIVVGFMFFAQDPPAKEPCINYQGACIDMRVLMAGAPRHLLP</sequence>
<evidence type="ECO:0000313" key="2">
    <source>
        <dbReference type="EMBL" id="CAB3736190.1"/>
    </source>
</evidence>
<reference evidence="2 3" key="1">
    <citation type="submission" date="2020-04" db="EMBL/GenBank/DDBJ databases">
        <authorList>
            <person name="De Canck E."/>
        </authorList>
    </citation>
    <scope>NUCLEOTIDE SEQUENCE [LARGE SCALE GENOMIC DNA]</scope>
    <source>
        <strain evidence="2 3">LMG 27174</strain>
    </source>
</reference>
<dbReference type="EMBL" id="CADIJZ010000033">
    <property type="protein sequence ID" value="CAB3736190.1"/>
    <property type="molecule type" value="Genomic_DNA"/>
</dbReference>
<dbReference type="RefSeq" id="WP_158244542.1">
    <property type="nucleotide sequence ID" value="NZ_CADIJZ010000033.1"/>
</dbReference>
<accession>A0A6J5CFX2</accession>
<evidence type="ECO:0000256" key="1">
    <source>
        <dbReference type="SAM" id="Phobius"/>
    </source>
</evidence>
<keyword evidence="1" id="KW-0812">Transmembrane</keyword>
<dbReference type="AlphaFoldDB" id="A0A6J5CFX2"/>
<name>A0A6J5CFX2_9BURK</name>
<evidence type="ECO:0000313" key="3">
    <source>
        <dbReference type="Proteomes" id="UP000494205"/>
    </source>
</evidence>